<dbReference type="PROSITE" id="PS50016">
    <property type="entry name" value="ZF_PHD_2"/>
    <property type="match status" value="1"/>
</dbReference>
<dbReference type="Pfam" id="PF00628">
    <property type="entry name" value="PHD"/>
    <property type="match status" value="1"/>
</dbReference>
<keyword evidence="6" id="KW-0805">Transcription regulation</keyword>
<dbReference type="CDD" id="cd15504">
    <property type="entry name" value="PHD_PRHA_like"/>
    <property type="match status" value="1"/>
</dbReference>
<dbReference type="GO" id="GO:0045814">
    <property type="term" value="P:negative regulation of gene expression, epigenetic"/>
    <property type="evidence" value="ECO:0007669"/>
    <property type="project" value="TreeGrafter"/>
</dbReference>
<gene>
    <name evidence="17" type="ORF">IFM89_006836</name>
</gene>
<evidence type="ECO:0000256" key="6">
    <source>
        <dbReference type="ARBA" id="ARBA00023015"/>
    </source>
</evidence>
<dbReference type="FunFam" id="3.30.40.10:FF:000270">
    <property type="entry name" value="pathogenesis-related homeodomain protein-like"/>
    <property type="match status" value="1"/>
</dbReference>
<evidence type="ECO:0000256" key="7">
    <source>
        <dbReference type="ARBA" id="ARBA00023125"/>
    </source>
</evidence>
<feature type="compositionally biased region" description="Basic residues" evidence="14">
    <location>
        <begin position="214"/>
        <end position="224"/>
    </location>
</feature>
<evidence type="ECO:0000256" key="14">
    <source>
        <dbReference type="SAM" id="MobiDB-lite"/>
    </source>
</evidence>
<evidence type="ECO:0000256" key="9">
    <source>
        <dbReference type="ARBA" id="ARBA00023163"/>
    </source>
</evidence>
<sequence>MTCSKCKGEGHNTKSCKGLSASQVANNATNANKTAPRLKPKPWTRSQAVTGESICMDRTNASDDLTSEAIAEAPNNAPNDDPPSVGIKANIDMQEAGNISCSKTRIGSKRNISFQDKNSCTVLHTKKRKPKPRSHVKTIGSVFSKRKAVDLSSSGARPKSLNRKPVRTKTQSKDTDTNSSEKPLSSWLQGVKSSTDKWRGLEEATDKYFESQKIQRRRKRKKRKNGELDEASRLQRRTRYLVIKMKLEQNLIEAYSGEGWNGQSREKIKPEKELQRAKKQILKCKLGIRDAIRQLETLSFDGHIEDSVISADGSVLHEHIFCSKCKLQDAFPDNDIILCDGSCNCAFHQKCLEPPLATENIPPDDQGWFCKFCECKMEILEAINAHLGTRFSGNSKWQDIFLEASTTTDNEDASLYPEGDWPSDDSEDDDYDPERNEMSCSFSRMGSEENVSDDASSSGSLYWTSDAEDGLHSERLDGSIEGQFHGDKSQIMDSNDIYGVETFISTDSNGSTDQIAYRRRQRRDVDYKKLHDEMFGKYMVESEEISADEDWGPGRRKRRRNVSDAAGNRVALCDSDNDFSNVTRRKNVKKSSYNSEGRRKLFRIPPDAVKKLREVFAEDELPSRVVRENLSKQFGIALEKINKWFKNARYTALKIRKSSIGAGKIQGADAVASEDDPSLVSLATRVQRLRKLRRRKNSKLVTIPSRKKGEKSSTVLPTKNSDEVLNSLLLACFICLNTYMQTHDTHGLVNGLLDHLCESSVVNLNAEMLGSGFCDLP</sequence>
<dbReference type="EMBL" id="JADFTS010000003">
    <property type="protein sequence ID" value="KAF9613326.1"/>
    <property type="molecule type" value="Genomic_DNA"/>
</dbReference>
<keyword evidence="3" id="KW-0479">Metal-binding</keyword>
<evidence type="ECO:0000313" key="18">
    <source>
        <dbReference type="Proteomes" id="UP000631114"/>
    </source>
</evidence>
<dbReference type="PROSITE" id="PS50071">
    <property type="entry name" value="HOMEOBOX_2"/>
    <property type="match status" value="1"/>
</dbReference>
<name>A0A835I9I8_9MAGN</name>
<keyword evidence="4 12" id="KW-0863">Zinc-finger</keyword>
<dbReference type="InterPro" id="IPR019787">
    <property type="entry name" value="Znf_PHD-finger"/>
</dbReference>
<evidence type="ECO:0000256" key="11">
    <source>
        <dbReference type="PROSITE-ProRule" id="PRU00108"/>
    </source>
</evidence>
<dbReference type="SMART" id="SM00249">
    <property type="entry name" value="PHD"/>
    <property type="match status" value="1"/>
</dbReference>
<evidence type="ECO:0000313" key="17">
    <source>
        <dbReference type="EMBL" id="KAF9613326.1"/>
    </source>
</evidence>
<accession>A0A835I9I8</accession>
<dbReference type="SUPFAM" id="SSF46689">
    <property type="entry name" value="Homeodomain-like"/>
    <property type="match status" value="1"/>
</dbReference>
<keyword evidence="7 11" id="KW-0238">DNA-binding</keyword>
<feature type="region of interest" description="Disordered" evidence="14">
    <location>
        <begin position="147"/>
        <end position="189"/>
    </location>
</feature>
<dbReference type="OrthoDB" id="1903104at2759"/>
<dbReference type="InterPro" id="IPR045876">
    <property type="entry name" value="PRHA-like_PHD-finger"/>
</dbReference>
<dbReference type="Proteomes" id="UP000631114">
    <property type="component" value="Unassembled WGS sequence"/>
</dbReference>
<comment type="caution">
    <text evidence="17">The sequence shown here is derived from an EMBL/GenBank/DDBJ whole genome shotgun (WGS) entry which is preliminary data.</text>
</comment>
<keyword evidence="9" id="KW-0804">Transcription</keyword>
<dbReference type="InterPro" id="IPR013083">
    <property type="entry name" value="Znf_RING/FYVE/PHD"/>
</dbReference>
<dbReference type="GO" id="GO:0008270">
    <property type="term" value="F:zinc ion binding"/>
    <property type="evidence" value="ECO:0007669"/>
    <property type="project" value="UniProtKB-KW"/>
</dbReference>
<evidence type="ECO:0000256" key="3">
    <source>
        <dbReference type="ARBA" id="ARBA00022723"/>
    </source>
</evidence>
<evidence type="ECO:0000256" key="8">
    <source>
        <dbReference type="ARBA" id="ARBA00023155"/>
    </source>
</evidence>
<dbReference type="SUPFAM" id="SSF57903">
    <property type="entry name" value="FYVE/PHD zinc finger"/>
    <property type="match status" value="1"/>
</dbReference>
<dbReference type="InterPro" id="IPR009057">
    <property type="entry name" value="Homeodomain-like_sf"/>
</dbReference>
<feature type="DNA-binding region" description="Homeobox" evidence="11">
    <location>
        <begin position="597"/>
        <end position="656"/>
    </location>
</feature>
<dbReference type="PROSITE" id="PS01359">
    <property type="entry name" value="ZF_PHD_1"/>
    <property type="match status" value="1"/>
</dbReference>
<keyword evidence="5" id="KW-0862">Zinc</keyword>
<proteinExistence type="inferred from homology"/>
<dbReference type="GO" id="GO:0005634">
    <property type="term" value="C:nucleus"/>
    <property type="evidence" value="ECO:0007669"/>
    <property type="project" value="UniProtKB-SubCell"/>
</dbReference>
<dbReference type="InterPro" id="IPR001356">
    <property type="entry name" value="HD"/>
</dbReference>
<feature type="domain" description="PHD-type" evidence="15">
    <location>
        <begin position="319"/>
        <end position="376"/>
    </location>
</feature>
<evidence type="ECO:0000259" key="16">
    <source>
        <dbReference type="PROSITE" id="PS50071"/>
    </source>
</evidence>
<reference evidence="17 18" key="1">
    <citation type="submission" date="2020-10" db="EMBL/GenBank/DDBJ databases">
        <title>The Coptis chinensis genome and diversification of protoberbering-type alkaloids.</title>
        <authorList>
            <person name="Wang B."/>
            <person name="Shu S."/>
            <person name="Song C."/>
            <person name="Liu Y."/>
        </authorList>
    </citation>
    <scope>NUCLEOTIDE SEQUENCE [LARGE SCALE GENOMIC DNA]</scope>
    <source>
        <strain evidence="17">HL-2020</strain>
        <tissue evidence="17">Leaf</tissue>
    </source>
</reference>
<comment type="subcellular location">
    <subcellularLocation>
        <location evidence="1 11 13">Nucleus</location>
    </subcellularLocation>
</comment>
<evidence type="ECO:0000256" key="13">
    <source>
        <dbReference type="RuleBase" id="RU000682"/>
    </source>
</evidence>
<dbReference type="GO" id="GO:0003682">
    <property type="term" value="F:chromatin binding"/>
    <property type="evidence" value="ECO:0007669"/>
    <property type="project" value="TreeGrafter"/>
</dbReference>
<evidence type="ECO:0000256" key="5">
    <source>
        <dbReference type="ARBA" id="ARBA00022833"/>
    </source>
</evidence>
<dbReference type="GO" id="GO:0010557">
    <property type="term" value="P:positive regulation of macromolecule biosynthetic process"/>
    <property type="evidence" value="ECO:0007669"/>
    <property type="project" value="UniProtKB-ARBA"/>
</dbReference>
<dbReference type="SMART" id="SM00389">
    <property type="entry name" value="HOX"/>
    <property type="match status" value="1"/>
</dbReference>
<dbReference type="AlphaFoldDB" id="A0A835I9I8"/>
<feature type="region of interest" description="Disordered" evidence="14">
    <location>
        <begin position="408"/>
        <end position="459"/>
    </location>
</feature>
<evidence type="ECO:0000256" key="1">
    <source>
        <dbReference type="ARBA" id="ARBA00004123"/>
    </source>
</evidence>
<evidence type="ECO:0000259" key="15">
    <source>
        <dbReference type="PROSITE" id="PS50016"/>
    </source>
</evidence>
<dbReference type="PANTHER" id="PTHR12628">
    <property type="entry name" value="POLYCOMB-LIKE TRANSCRIPTION FACTOR"/>
    <property type="match status" value="1"/>
</dbReference>
<dbReference type="Pfam" id="PF00046">
    <property type="entry name" value="Homeodomain"/>
    <property type="match status" value="1"/>
</dbReference>
<evidence type="ECO:0000256" key="4">
    <source>
        <dbReference type="ARBA" id="ARBA00022771"/>
    </source>
</evidence>
<dbReference type="CDD" id="cd00086">
    <property type="entry name" value="homeodomain"/>
    <property type="match status" value="1"/>
</dbReference>
<evidence type="ECO:0008006" key="19">
    <source>
        <dbReference type="Google" id="ProtNLM"/>
    </source>
</evidence>
<dbReference type="GO" id="GO:0043565">
    <property type="term" value="F:sequence-specific DNA binding"/>
    <property type="evidence" value="ECO:0007669"/>
    <property type="project" value="UniProtKB-ARBA"/>
</dbReference>
<dbReference type="InterPro" id="IPR001965">
    <property type="entry name" value="Znf_PHD"/>
</dbReference>
<protein>
    <recommendedName>
        <fullName evidence="19">Pathogenesis-related homeodomain protein</fullName>
    </recommendedName>
</protein>
<dbReference type="PANTHER" id="PTHR12628:SF10">
    <property type="entry name" value="HOMEOBOX DOMAIN-CONTAINING PROTEIN"/>
    <property type="match status" value="1"/>
</dbReference>
<dbReference type="Gene3D" id="3.30.40.10">
    <property type="entry name" value="Zinc/RING finger domain, C3HC4 (zinc finger)"/>
    <property type="match status" value="1"/>
</dbReference>
<feature type="domain" description="Homeobox" evidence="16">
    <location>
        <begin position="595"/>
        <end position="655"/>
    </location>
</feature>
<dbReference type="InterPro" id="IPR019786">
    <property type="entry name" value="Zinc_finger_PHD-type_CS"/>
</dbReference>
<dbReference type="InterPro" id="IPR011011">
    <property type="entry name" value="Znf_FYVE_PHD"/>
</dbReference>
<keyword evidence="18" id="KW-1185">Reference proteome</keyword>
<dbReference type="GO" id="GO:0006355">
    <property type="term" value="P:regulation of DNA-templated transcription"/>
    <property type="evidence" value="ECO:0007669"/>
    <property type="project" value="UniProtKB-ARBA"/>
</dbReference>
<feature type="region of interest" description="Disordered" evidence="14">
    <location>
        <begin position="29"/>
        <end position="58"/>
    </location>
</feature>
<dbReference type="Gene3D" id="1.10.10.60">
    <property type="entry name" value="Homeodomain-like"/>
    <property type="match status" value="1"/>
</dbReference>
<comment type="similarity">
    <text evidence="2">Belongs to the PHD-associated homeobox family.</text>
</comment>
<keyword evidence="10 11" id="KW-0539">Nucleus</keyword>
<feature type="compositionally biased region" description="Acidic residues" evidence="14">
    <location>
        <begin position="421"/>
        <end position="432"/>
    </location>
</feature>
<organism evidence="17 18">
    <name type="scientific">Coptis chinensis</name>
    <dbReference type="NCBI Taxonomy" id="261450"/>
    <lineage>
        <taxon>Eukaryota</taxon>
        <taxon>Viridiplantae</taxon>
        <taxon>Streptophyta</taxon>
        <taxon>Embryophyta</taxon>
        <taxon>Tracheophyta</taxon>
        <taxon>Spermatophyta</taxon>
        <taxon>Magnoliopsida</taxon>
        <taxon>Ranunculales</taxon>
        <taxon>Ranunculaceae</taxon>
        <taxon>Coptidoideae</taxon>
        <taxon>Coptis</taxon>
    </lineage>
</organism>
<evidence type="ECO:0000256" key="12">
    <source>
        <dbReference type="PROSITE-ProRule" id="PRU00146"/>
    </source>
</evidence>
<feature type="region of interest" description="Disordered" evidence="14">
    <location>
        <begin position="210"/>
        <end position="230"/>
    </location>
</feature>
<keyword evidence="8 11" id="KW-0371">Homeobox</keyword>
<evidence type="ECO:0000256" key="2">
    <source>
        <dbReference type="ARBA" id="ARBA00007427"/>
    </source>
</evidence>
<evidence type="ECO:0000256" key="10">
    <source>
        <dbReference type="ARBA" id="ARBA00023242"/>
    </source>
</evidence>
<feature type="compositionally biased region" description="Polar residues" evidence="14">
    <location>
        <begin position="177"/>
        <end position="189"/>
    </location>
</feature>